<accession>A0A4P9VMH3</accession>
<organism evidence="3 4">
    <name type="scientific">Zooshikella ganghwensis</name>
    <dbReference type="NCBI Taxonomy" id="202772"/>
    <lineage>
        <taxon>Bacteria</taxon>
        <taxon>Pseudomonadati</taxon>
        <taxon>Pseudomonadota</taxon>
        <taxon>Gammaproteobacteria</taxon>
        <taxon>Oceanospirillales</taxon>
        <taxon>Zooshikellaceae</taxon>
        <taxon>Zooshikella</taxon>
    </lineage>
</organism>
<gene>
    <name evidence="3" type="ORF">B9G39_14790</name>
</gene>
<feature type="domain" description="Transposase IS66 central" evidence="1">
    <location>
        <begin position="1"/>
        <end position="75"/>
    </location>
</feature>
<comment type="caution">
    <text evidence="3">The sequence shown here is derived from an EMBL/GenBank/DDBJ whole genome shotgun (WGS) entry which is preliminary data.</text>
</comment>
<dbReference type="PANTHER" id="PTHR33678">
    <property type="entry name" value="BLL1576 PROTEIN"/>
    <property type="match status" value="1"/>
</dbReference>
<dbReference type="EMBL" id="NDXW01000001">
    <property type="protein sequence ID" value="RDH44598.1"/>
    <property type="molecule type" value="Genomic_DNA"/>
</dbReference>
<evidence type="ECO:0000259" key="1">
    <source>
        <dbReference type="Pfam" id="PF03050"/>
    </source>
</evidence>
<evidence type="ECO:0000313" key="4">
    <source>
        <dbReference type="Proteomes" id="UP000257039"/>
    </source>
</evidence>
<protein>
    <submittedName>
        <fullName evidence="3">Uncharacterized protein</fullName>
    </submittedName>
</protein>
<dbReference type="Pfam" id="PF13817">
    <property type="entry name" value="DDE_Tnp_IS66_C"/>
    <property type="match status" value="1"/>
</dbReference>
<dbReference type="InterPro" id="IPR004291">
    <property type="entry name" value="Transposase_IS66_central"/>
</dbReference>
<keyword evidence="4" id="KW-1185">Reference proteome</keyword>
<proteinExistence type="predicted"/>
<sequence>MDKLKSWLNKTLQHTPPKMALGKAAHYLHNQWERLVGYLDDGTYPIDNNPAENAIRPFVIGRKNWLFANSQSGAKASANLYSLIETAKANGLEPFSYLQRVFTLLPNAQSLADIEALLPWQLAHHDNYLASTEV</sequence>
<dbReference type="InterPro" id="IPR039552">
    <property type="entry name" value="IS66_C"/>
</dbReference>
<dbReference type="Pfam" id="PF03050">
    <property type="entry name" value="DDE_Tnp_IS66"/>
    <property type="match status" value="1"/>
</dbReference>
<feature type="domain" description="Transposase IS66 C-terminal" evidence="2">
    <location>
        <begin position="82"/>
        <end position="120"/>
    </location>
</feature>
<name>A0A4P9VMH3_9GAMM</name>
<evidence type="ECO:0000259" key="2">
    <source>
        <dbReference type="Pfam" id="PF13817"/>
    </source>
</evidence>
<dbReference type="PANTHER" id="PTHR33678:SF1">
    <property type="entry name" value="BLL1576 PROTEIN"/>
    <property type="match status" value="1"/>
</dbReference>
<dbReference type="Proteomes" id="UP000257039">
    <property type="component" value="Unassembled WGS sequence"/>
</dbReference>
<dbReference type="InterPro" id="IPR052344">
    <property type="entry name" value="Transposase-related"/>
</dbReference>
<dbReference type="AlphaFoldDB" id="A0A4P9VMH3"/>
<reference evidence="3 4" key="1">
    <citation type="submission" date="2017-04" db="EMBL/GenBank/DDBJ databases">
        <title>Draft genome sequence of Zooshikella ganghwensis VG4 isolated from Red Sea sediments.</title>
        <authorList>
            <person name="Rehman Z."/>
            <person name="Alam I."/>
            <person name="Kamau A."/>
            <person name="Bajic V."/>
            <person name="Leiknes T."/>
        </authorList>
    </citation>
    <scope>NUCLEOTIDE SEQUENCE [LARGE SCALE GENOMIC DNA]</scope>
    <source>
        <strain evidence="3 4">VG4</strain>
    </source>
</reference>
<evidence type="ECO:0000313" key="3">
    <source>
        <dbReference type="EMBL" id="RDH44598.1"/>
    </source>
</evidence>